<dbReference type="InterPro" id="IPR055688">
    <property type="entry name" value="LtfC/p132/Gp6_b-sand"/>
</dbReference>
<dbReference type="Pfam" id="PF23926">
    <property type="entry name" value="LtfC"/>
    <property type="match status" value="1"/>
</dbReference>
<feature type="domain" description="LtfC/p132/Gp6 beta-sandwich" evidence="1">
    <location>
        <begin position="14"/>
        <end position="99"/>
    </location>
</feature>
<evidence type="ECO:0000313" key="2">
    <source>
        <dbReference type="EMBL" id="ASN71998.1"/>
    </source>
</evidence>
<name>A0A2H4JGL5_9CAUD</name>
<sequence length="101" mass="10916">MSEVIELGRRQQHVSVIVSRGSTWEVTLTPVDFPAGTTVTLTVGDRTFPADVSADAVSWRLEAADTDPIPNGTPVRVLCVFPDTPTPTPVAWLKGTVQRDD</sequence>
<organism evidence="2">
    <name type="scientific">uncultured Caudovirales phage</name>
    <dbReference type="NCBI Taxonomy" id="2100421"/>
    <lineage>
        <taxon>Viruses</taxon>
        <taxon>Duplodnaviria</taxon>
        <taxon>Heunggongvirae</taxon>
        <taxon>Uroviricota</taxon>
        <taxon>Caudoviricetes</taxon>
        <taxon>Peduoviridae</taxon>
        <taxon>Maltschvirus</taxon>
        <taxon>Maltschvirus maltsch</taxon>
    </lineage>
</organism>
<reference evidence="2" key="1">
    <citation type="submission" date="2017-06" db="EMBL/GenBank/DDBJ databases">
        <title>Novel phages from South African skin metaviromes.</title>
        <authorList>
            <person name="van Zyl L.J."/>
            <person name="Abrahams Y."/>
            <person name="Stander E.A."/>
            <person name="Kirby B.M."/>
            <person name="Clavaud C."/>
            <person name="Farcet C."/>
            <person name="Breton L."/>
            <person name="Trindade M.I."/>
        </authorList>
    </citation>
    <scope>NUCLEOTIDE SEQUENCE</scope>
</reference>
<dbReference type="EMBL" id="MF417939">
    <property type="protein sequence ID" value="ASN71998.1"/>
    <property type="molecule type" value="Genomic_DNA"/>
</dbReference>
<protein>
    <recommendedName>
        <fullName evidence="1">LtfC/p132/Gp6 beta-sandwich domain-containing protein</fullName>
    </recommendedName>
</protein>
<evidence type="ECO:0000259" key="1">
    <source>
        <dbReference type="Pfam" id="PF23926"/>
    </source>
</evidence>
<gene>
    <name evidence="2" type="ORF">7S2_5</name>
</gene>
<accession>A0A2H4JGL5</accession>
<proteinExistence type="predicted"/>